<feature type="domain" description="F-box" evidence="1">
    <location>
        <begin position="7"/>
        <end position="60"/>
    </location>
</feature>
<dbReference type="Proteomes" id="UP000059188">
    <property type="component" value="Unassembled WGS sequence"/>
</dbReference>
<evidence type="ECO:0000313" key="3">
    <source>
        <dbReference type="Proteomes" id="UP000059188"/>
    </source>
</evidence>
<dbReference type="Pfam" id="PF12937">
    <property type="entry name" value="F-box-like"/>
    <property type="match status" value="1"/>
</dbReference>
<protein>
    <recommendedName>
        <fullName evidence="1">F-box domain-containing protein</fullName>
    </recommendedName>
</protein>
<dbReference type="EMBL" id="LN679104">
    <property type="protein sequence ID" value="CEL61053.1"/>
    <property type="molecule type" value="Genomic_DNA"/>
</dbReference>
<proteinExistence type="predicted"/>
<evidence type="ECO:0000259" key="1">
    <source>
        <dbReference type="Pfam" id="PF12937"/>
    </source>
</evidence>
<evidence type="ECO:0000313" key="2">
    <source>
        <dbReference type="EMBL" id="CEL61053.1"/>
    </source>
</evidence>
<gene>
    <name evidence="2" type="ORF">RSOLAG1IB_04293</name>
</gene>
<keyword evidence="3" id="KW-1185">Reference proteome</keyword>
<accession>A0A0B7FXV5</accession>
<dbReference type="Gene3D" id="1.20.1280.50">
    <property type="match status" value="1"/>
</dbReference>
<sequence>MWLVEDINRLPCEVLSHIFVLCKRATCRKRGHPDLFCLTVLPAVCRHWRKVALDTKILWSIVTLADNPPFYFSELCLDRSGTATPLDIEIYVSNRFWGYKSKSESEVYRGAMTNALNFIVAHGGTPSRWRNFWLRTPSRIRSIDPQVAALNFIGKSSMPTLERFEIEYDSTHYANIEKCWRNALSNRPLFCDPLPTCLKVARLEWIPNPCLFTEYPQLVGLTRLEIKFPPRLPQLKHIHALLASSPMLEVLSIDTRIRQCNHVPSSYSTDQSQLSINLPKVGLPKVRTLGLLFNTNEVFASWGYNLLLMLDVPNVKYLRLLLESSGFQGRVPVDRRYIQYLTKGPNEDKPKPLFPLLASIELFAESRLIMKHLRNPTEELLEAYPAITTLAVPQRGKLNILNVQPWLVPCLDRLIIPSSIVFESKESIYKRCAAGLGLKTVEVLLPDELGELDERQMRSGCLEVLDGLGVDVCFGYSGRVREVLGFED</sequence>
<dbReference type="AlphaFoldDB" id="A0A0B7FXV5"/>
<reference evidence="2 3" key="1">
    <citation type="submission" date="2014-11" db="EMBL/GenBank/DDBJ databases">
        <authorList>
            <person name="Wibberg Daniel"/>
        </authorList>
    </citation>
    <scope>NUCLEOTIDE SEQUENCE [LARGE SCALE GENOMIC DNA]</scope>
    <source>
        <strain evidence="2">Rhizoctonia solani AG1-IB 7/3/14</strain>
    </source>
</reference>
<organism evidence="2 3">
    <name type="scientific">Thanatephorus cucumeris (strain AG1-IB / isolate 7/3/14)</name>
    <name type="common">Lettuce bottom rot fungus</name>
    <name type="synonym">Rhizoctonia solani</name>
    <dbReference type="NCBI Taxonomy" id="1108050"/>
    <lineage>
        <taxon>Eukaryota</taxon>
        <taxon>Fungi</taxon>
        <taxon>Dikarya</taxon>
        <taxon>Basidiomycota</taxon>
        <taxon>Agaricomycotina</taxon>
        <taxon>Agaricomycetes</taxon>
        <taxon>Cantharellales</taxon>
        <taxon>Ceratobasidiaceae</taxon>
        <taxon>Rhizoctonia</taxon>
        <taxon>Rhizoctonia solani AG-1</taxon>
    </lineage>
</organism>
<name>A0A0B7FXV5_THACB</name>
<dbReference type="InterPro" id="IPR001810">
    <property type="entry name" value="F-box_dom"/>
</dbReference>
<dbReference type="OrthoDB" id="3237066at2759"/>